<feature type="transmembrane region" description="Helical" evidence="9">
    <location>
        <begin position="207"/>
        <end position="229"/>
    </location>
</feature>
<evidence type="ECO:0000256" key="2">
    <source>
        <dbReference type="ARBA" id="ARBA00008066"/>
    </source>
</evidence>
<keyword evidence="5" id="KW-0029">Amino-acid transport</keyword>
<sequence>MESENNKTAPLPLLDEEEQKQQQKQQALDSEQNPPRLSTAEKINDFFKLFHITNPLTFMSPENGELGTVILLINTMIGAGILNQPYVFSKAGILGACVLYVLALGTVWLGANLVVQAGRKVDQMDLSAVGGYCYGILGCGLTDFMIAVATFGGLLAYMVVISGEVVDMLSDIPNSEDQWWTNISILLPVIVLLFCVPTCLTRHFGHLVLVSTISVFSICCVMALVIVYGPIAGREYQHERILIFSLTGMLTECGSVVFAVTYITGSFFAFNSLELKNQARWPIVSAKASCMGTFMCFITGLSGYLSFRSATNGEILLNFSGGWAYFTKTLLVAHLLLYIPIDFVVMRHSLVKLFNKEAEKLHTAPFIVLSVMLLAVTTALVVFLYSKGLAEGELFSSVISLTGGVALAFVSFVLPGAVFLKVFAKEIKLYQTWYWMSAGLLCWGITVMIIVPYYVFND</sequence>
<feature type="transmembrane region" description="Helical" evidence="9">
    <location>
        <begin position="398"/>
        <end position="420"/>
    </location>
</feature>
<evidence type="ECO:0000256" key="1">
    <source>
        <dbReference type="ARBA" id="ARBA00004141"/>
    </source>
</evidence>
<reference evidence="11" key="1">
    <citation type="submission" date="2021-01" db="EMBL/GenBank/DDBJ databases">
        <authorList>
            <person name="Corre E."/>
            <person name="Pelletier E."/>
            <person name="Niang G."/>
            <person name="Scheremetjew M."/>
            <person name="Finn R."/>
            <person name="Kale V."/>
            <person name="Holt S."/>
            <person name="Cochrane G."/>
            <person name="Meng A."/>
            <person name="Brown T."/>
            <person name="Cohen L."/>
        </authorList>
    </citation>
    <scope>NUCLEOTIDE SEQUENCE</scope>
    <source>
        <strain evidence="11">CCMP1661</strain>
    </source>
</reference>
<comment type="subcellular location">
    <subcellularLocation>
        <location evidence="1">Membrane</location>
        <topology evidence="1">Multi-pass membrane protein</topology>
    </subcellularLocation>
</comment>
<dbReference type="EMBL" id="HBHR01021960">
    <property type="protein sequence ID" value="CAD9873363.1"/>
    <property type="molecule type" value="Transcribed_RNA"/>
</dbReference>
<feature type="transmembrane region" description="Helical" evidence="9">
    <location>
        <begin position="179"/>
        <end position="200"/>
    </location>
</feature>
<feature type="transmembrane region" description="Helical" evidence="9">
    <location>
        <begin position="241"/>
        <end position="263"/>
    </location>
</feature>
<evidence type="ECO:0000256" key="3">
    <source>
        <dbReference type="ARBA" id="ARBA00022448"/>
    </source>
</evidence>
<feature type="region of interest" description="Disordered" evidence="8">
    <location>
        <begin position="1"/>
        <end position="36"/>
    </location>
</feature>
<evidence type="ECO:0000313" key="11">
    <source>
        <dbReference type="EMBL" id="CAD9873363.1"/>
    </source>
</evidence>
<protein>
    <recommendedName>
        <fullName evidence="10">Amino acid transporter transmembrane domain-containing protein</fullName>
    </recommendedName>
</protein>
<evidence type="ECO:0000259" key="10">
    <source>
        <dbReference type="Pfam" id="PF01490"/>
    </source>
</evidence>
<keyword evidence="3" id="KW-0813">Transport</keyword>
<keyword evidence="6 9" id="KW-1133">Transmembrane helix</keyword>
<evidence type="ECO:0000256" key="6">
    <source>
        <dbReference type="ARBA" id="ARBA00022989"/>
    </source>
</evidence>
<keyword evidence="7 9" id="KW-0472">Membrane</keyword>
<evidence type="ECO:0000256" key="9">
    <source>
        <dbReference type="SAM" id="Phobius"/>
    </source>
</evidence>
<comment type="similarity">
    <text evidence="2">Belongs to the amino acid/polyamine transporter 2 family.</text>
</comment>
<dbReference type="GO" id="GO:0016020">
    <property type="term" value="C:membrane"/>
    <property type="evidence" value="ECO:0007669"/>
    <property type="project" value="UniProtKB-SubCell"/>
</dbReference>
<gene>
    <name evidence="11" type="ORF">FJAP1339_LOCUS11209</name>
</gene>
<organism evidence="11">
    <name type="scientific">Fibrocapsa japonica</name>
    <dbReference type="NCBI Taxonomy" id="94617"/>
    <lineage>
        <taxon>Eukaryota</taxon>
        <taxon>Sar</taxon>
        <taxon>Stramenopiles</taxon>
        <taxon>Ochrophyta</taxon>
        <taxon>Raphidophyceae</taxon>
        <taxon>Chattonellales</taxon>
        <taxon>Chattonellaceae</taxon>
        <taxon>Fibrocapsa</taxon>
    </lineage>
</organism>
<accession>A0A7S2V5U5</accession>
<name>A0A7S2V5U5_9STRA</name>
<dbReference type="PANTHER" id="PTHR22950:SF458">
    <property type="entry name" value="SODIUM-COUPLED NEUTRAL AMINO ACID TRANSPORTER 11-RELATED"/>
    <property type="match status" value="1"/>
</dbReference>
<feature type="compositionally biased region" description="Polar residues" evidence="8">
    <location>
        <begin position="27"/>
        <end position="36"/>
    </location>
</feature>
<evidence type="ECO:0000256" key="4">
    <source>
        <dbReference type="ARBA" id="ARBA00022692"/>
    </source>
</evidence>
<evidence type="ECO:0000256" key="5">
    <source>
        <dbReference type="ARBA" id="ARBA00022970"/>
    </source>
</evidence>
<feature type="domain" description="Amino acid transporter transmembrane" evidence="10">
    <location>
        <begin position="68"/>
        <end position="453"/>
    </location>
</feature>
<dbReference type="PANTHER" id="PTHR22950">
    <property type="entry name" value="AMINO ACID TRANSPORTER"/>
    <property type="match status" value="1"/>
</dbReference>
<feature type="transmembrane region" description="Helical" evidence="9">
    <location>
        <begin position="366"/>
        <end position="386"/>
    </location>
</feature>
<feature type="transmembrane region" description="Helical" evidence="9">
    <location>
        <begin position="432"/>
        <end position="456"/>
    </location>
</feature>
<keyword evidence="4 9" id="KW-0812">Transmembrane</keyword>
<feature type="transmembrane region" description="Helical" evidence="9">
    <location>
        <begin position="93"/>
        <end position="115"/>
    </location>
</feature>
<evidence type="ECO:0000256" key="7">
    <source>
        <dbReference type="ARBA" id="ARBA00023136"/>
    </source>
</evidence>
<proteinExistence type="inferred from homology"/>
<feature type="transmembrane region" description="Helical" evidence="9">
    <location>
        <begin position="284"/>
        <end position="305"/>
    </location>
</feature>
<dbReference type="InterPro" id="IPR013057">
    <property type="entry name" value="AA_transpt_TM"/>
</dbReference>
<feature type="transmembrane region" description="Helical" evidence="9">
    <location>
        <begin position="66"/>
        <end position="87"/>
    </location>
</feature>
<feature type="transmembrane region" description="Helical" evidence="9">
    <location>
        <begin position="325"/>
        <end position="345"/>
    </location>
</feature>
<dbReference type="Pfam" id="PF01490">
    <property type="entry name" value="Aa_trans"/>
    <property type="match status" value="1"/>
</dbReference>
<feature type="transmembrane region" description="Helical" evidence="9">
    <location>
        <begin position="136"/>
        <end position="159"/>
    </location>
</feature>
<evidence type="ECO:0000256" key="8">
    <source>
        <dbReference type="SAM" id="MobiDB-lite"/>
    </source>
</evidence>
<dbReference type="AlphaFoldDB" id="A0A7S2V5U5"/>
<dbReference type="GO" id="GO:0015179">
    <property type="term" value="F:L-amino acid transmembrane transporter activity"/>
    <property type="evidence" value="ECO:0007669"/>
    <property type="project" value="TreeGrafter"/>
</dbReference>